<evidence type="ECO:0000313" key="2">
    <source>
        <dbReference type="EMBL" id="ODM91700.1"/>
    </source>
</evidence>
<evidence type="ECO:0000313" key="3">
    <source>
        <dbReference type="Proteomes" id="UP000094527"/>
    </source>
</evidence>
<gene>
    <name evidence="2" type="ORF">Ocin01_14985</name>
</gene>
<proteinExistence type="predicted"/>
<sequence>MEQEPTSKPSTLPDKQEGVIHTQPLNQGQLRLERGVQEDKEKDRFKLVNLKEVSAPVIKPGEMLGGVWVVW</sequence>
<name>A0A1D2MFD4_ORCCI</name>
<feature type="region of interest" description="Disordered" evidence="1">
    <location>
        <begin position="1"/>
        <end position="30"/>
    </location>
</feature>
<protein>
    <submittedName>
        <fullName evidence="2">Uncharacterized protein</fullName>
    </submittedName>
</protein>
<accession>A0A1D2MFD4</accession>
<feature type="compositionally biased region" description="Polar residues" evidence="1">
    <location>
        <begin position="1"/>
        <end position="10"/>
    </location>
</feature>
<keyword evidence="3" id="KW-1185">Reference proteome</keyword>
<evidence type="ECO:0000256" key="1">
    <source>
        <dbReference type="SAM" id="MobiDB-lite"/>
    </source>
</evidence>
<comment type="caution">
    <text evidence="2">The sequence shown here is derived from an EMBL/GenBank/DDBJ whole genome shotgun (WGS) entry which is preliminary data.</text>
</comment>
<organism evidence="2 3">
    <name type="scientific">Orchesella cincta</name>
    <name type="common">Springtail</name>
    <name type="synonym">Podura cincta</name>
    <dbReference type="NCBI Taxonomy" id="48709"/>
    <lineage>
        <taxon>Eukaryota</taxon>
        <taxon>Metazoa</taxon>
        <taxon>Ecdysozoa</taxon>
        <taxon>Arthropoda</taxon>
        <taxon>Hexapoda</taxon>
        <taxon>Collembola</taxon>
        <taxon>Entomobryomorpha</taxon>
        <taxon>Entomobryoidea</taxon>
        <taxon>Orchesellidae</taxon>
        <taxon>Orchesellinae</taxon>
        <taxon>Orchesella</taxon>
    </lineage>
</organism>
<dbReference type="Proteomes" id="UP000094527">
    <property type="component" value="Unassembled WGS sequence"/>
</dbReference>
<dbReference type="AlphaFoldDB" id="A0A1D2MFD4"/>
<dbReference type="EMBL" id="LJIJ01001449">
    <property type="protein sequence ID" value="ODM91700.1"/>
    <property type="molecule type" value="Genomic_DNA"/>
</dbReference>
<reference evidence="2 3" key="1">
    <citation type="journal article" date="2016" name="Genome Biol. Evol.">
        <title>Gene Family Evolution Reflects Adaptation to Soil Environmental Stressors in the Genome of the Collembolan Orchesella cincta.</title>
        <authorList>
            <person name="Faddeeva-Vakhrusheva A."/>
            <person name="Derks M.F."/>
            <person name="Anvar S.Y."/>
            <person name="Agamennone V."/>
            <person name="Suring W."/>
            <person name="Smit S."/>
            <person name="van Straalen N.M."/>
            <person name="Roelofs D."/>
        </authorList>
    </citation>
    <scope>NUCLEOTIDE SEQUENCE [LARGE SCALE GENOMIC DNA]</scope>
    <source>
        <tissue evidence="2">Mixed pool</tissue>
    </source>
</reference>